<dbReference type="InterPro" id="IPR009057">
    <property type="entry name" value="Homeodomain-like_sf"/>
</dbReference>
<dbReference type="EMBL" id="BJHY01000001">
    <property type="protein sequence ID" value="GDY74310.1"/>
    <property type="molecule type" value="Genomic_DNA"/>
</dbReference>
<dbReference type="OMA" id="DPMIAFE"/>
<protein>
    <submittedName>
        <fullName evidence="6">TetR family transcriptional regulator</fullName>
    </submittedName>
</protein>
<dbReference type="Gene3D" id="1.10.357.10">
    <property type="entry name" value="Tetracycline Repressor, domain 2"/>
    <property type="match status" value="1"/>
</dbReference>
<dbReference type="Pfam" id="PF00440">
    <property type="entry name" value="TetR_N"/>
    <property type="match status" value="1"/>
</dbReference>
<evidence type="ECO:0000259" key="4">
    <source>
        <dbReference type="PROSITE" id="PS50977"/>
    </source>
</evidence>
<dbReference type="EMBL" id="BJHX01000001">
    <property type="protein sequence ID" value="GDY65476.1"/>
    <property type="molecule type" value="Genomic_DNA"/>
</dbReference>
<dbReference type="GO" id="GO:0000976">
    <property type="term" value="F:transcription cis-regulatory region binding"/>
    <property type="evidence" value="ECO:0007669"/>
    <property type="project" value="TreeGrafter"/>
</dbReference>
<feature type="domain" description="HTH tetR-type" evidence="4">
    <location>
        <begin position="40"/>
        <end position="100"/>
    </location>
</feature>
<gene>
    <name evidence="5" type="ORF">SAV14893_048690</name>
    <name evidence="6" type="ORF">SAV31267_037950</name>
</gene>
<evidence type="ECO:0000256" key="1">
    <source>
        <dbReference type="ARBA" id="ARBA00023125"/>
    </source>
</evidence>
<evidence type="ECO:0000313" key="5">
    <source>
        <dbReference type="EMBL" id="GDY65476.1"/>
    </source>
</evidence>
<organism evidence="6 7">
    <name type="scientific">Streptomyces avermitilis</name>
    <dbReference type="NCBI Taxonomy" id="33903"/>
    <lineage>
        <taxon>Bacteria</taxon>
        <taxon>Bacillati</taxon>
        <taxon>Actinomycetota</taxon>
        <taxon>Actinomycetes</taxon>
        <taxon>Kitasatosporales</taxon>
        <taxon>Streptomycetaceae</taxon>
        <taxon>Streptomyces</taxon>
    </lineage>
</organism>
<dbReference type="InterPro" id="IPR023772">
    <property type="entry name" value="DNA-bd_HTH_TetR-type_CS"/>
</dbReference>
<dbReference type="Proteomes" id="UP000302139">
    <property type="component" value="Unassembled WGS sequence"/>
</dbReference>
<evidence type="ECO:0000313" key="7">
    <source>
        <dbReference type="Proteomes" id="UP000299211"/>
    </source>
</evidence>
<reference evidence="5 8" key="2">
    <citation type="submission" date="2019-04" db="EMBL/GenBank/DDBJ databases">
        <title>Draft genome sequences of Streptomyces avermitilis NBRC 14893.</title>
        <authorList>
            <person name="Komaki H."/>
            <person name="Tamura T."/>
            <person name="Hosoyama A."/>
        </authorList>
    </citation>
    <scope>NUCLEOTIDE SEQUENCE [LARGE SCALE GENOMIC DNA]</scope>
    <source>
        <strain evidence="5 8">NBRC 14893</strain>
    </source>
</reference>
<dbReference type="InterPro" id="IPR001647">
    <property type="entry name" value="HTH_TetR"/>
</dbReference>
<name>A0A4D4MQA3_STRAX</name>
<dbReference type="Pfam" id="PF17928">
    <property type="entry name" value="TetR_C_22"/>
    <property type="match status" value="1"/>
</dbReference>
<dbReference type="PROSITE" id="PS01081">
    <property type="entry name" value="HTH_TETR_1"/>
    <property type="match status" value="1"/>
</dbReference>
<dbReference type="AlphaFoldDB" id="A0A4D4MQA3"/>
<dbReference type="GeneID" id="41542423"/>
<accession>A0A4D4MQA3</accession>
<evidence type="ECO:0000256" key="3">
    <source>
        <dbReference type="SAM" id="MobiDB-lite"/>
    </source>
</evidence>
<dbReference type="PANTHER" id="PTHR30055">
    <property type="entry name" value="HTH-TYPE TRANSCRIPTIONAL REGULATOR RUTR"/>
    <property type="match status" value="1"/>
</dbReference>
<feature type="DNA-binding region" description="H-T-H motif" evidence="2">
    <location>
        <begin position="63"/>
        <end position="82"/>
    </location>
</feature>
<evidence type="ECO:0000313" key="6">
    <source>
        <dbReference type="EMBL" id="GDY74310.1"/>
    </source>
</evidence>
<dbReference type="Proteomes" id="UP000299211">
    <property type="component" value="Unassembled WGS sequence"/>
</dbReference>
<dbReference type="PANTHER" id="PTHR30055:SF226">
    <property type="entry name" value="HTH-TYPE TRANSCRIPTIONAL REGULATOR PKSA"/>
    <property type="match status" value="1"/>
</dbReference>
<sequence length="232" mass="25508">MPESQQSEEQRPNTSDEQDTSEEQRPGDKDRPRRRQARGERRIVQLLEAAASVFCRAGYTGASTNAIAREAGVSPGTLYQFFPNKEAIAVGLSDRLLHDWRESHGQALAAENIGLPLDEMLDAVLDPLIAFNVENPAFGVLMHGPDTPCRITEEKGVLGGAILTRVEEIIAGYLPDAPPDERTRTATMTVTLFKAGLDLVMSHEGAERDAYIAELKTVMYRYLKPLVEDTAG</sequence>
<feature type="compositionally biased region" description="Basic and acidic residues" evidence="3">
    <location>
        <begin position="22"/>
        <end position="40"/>
    </location>
</feature>
<evidence type="ECO:0000313" key="8">
    <source>
        <dbReference type="Proteomes" id="UP000302139"/>
    </source>
</evidence>
<reference evidence="6 7" key="1">
    <citation type="submission" date="2019-04" db="EMBL/GenBank/DDBJ databases">
        <title>Draft genome sequences of Streptomyces avermitilis ATCC 31267.</title>
        <authorList>
            <person name="Komaki H."/>
            <person name="Tamura T."/>
            <person name="Hosoyama A."/>
        </authorList>
    </citation>
    <scope>NUCLEOTIDE SEQUENCE [LARGE SCALE GENOMIC DNA]</scope>
    <source>
        <strain evidence="6 7">ATCC 31267</strain>
    </source>
</reference>
<dbReference type="RefSeq" id="WP_010986736.1">
    <property type="nucleotide sequence ID" value="NZ_BAABTN010000102.1"/>
</dbReference>
<dbReference type="GO" id="GO:0003700">
    <property type="term" value="F:DNA-binding transcription factor activity"/>
    <property type="evidence" value="ECO:0007669"/>
    <property type="project" value="TreeGrafter"/>
</dbReference>
<keyword evidence="1 2" id="KW-0238">DNA-binding</keyword>
<dbReference type="STRING" id="33903.AQJ43_24685"/>
<comment type="caution">
    <text evidence="6">The sequence shown here is derived from an EMBL/GenBank/DDBJ whole genome shotgun (WGS) entry which is preliminary data.</text>
</comment>
<dbReference type="SUPFAM" id="SSF46689">
    <property type="entry name" value="Homeodomain-like"/>
    <property type="match status" value="1"/>
</dbReference>
<dbReference type="PRINTS" id="PR00455">
    <property type="entry name" value="HTHTETR"/>
</dbReference>
<feature type="compositionally biased region" description="Polar residues" evidence="3">
    <location>
        <begin position="1"/>
        <end position="15"/>
    </location>
</feature>
<feature type="region of interest" description="Disordered" evidence="3">
    <location>
        <begin position="1"/>
        <end position="40"/>
    </location>
</feature>
<dbReference type="PROSITE" id="PS50977">
    <property type="entry name" value="HTH_TETR_2"/>
    <property type="match status" value="1"/>
</dbReference>
<evidence type="ECO:0000256" key="2">
    <source>
        <dbReference type="PROSITE-ProRule" id="PRU00335"/>
    </source>
</evidence>
<dbReference type="InterPro" id="IPR041674">
    <property type="entry name" value="TetR_C_22"/>
</dbReference>
<proteinExistence type="predicted"/>
<dbReference type="InterPro" id="IPR050109">
    <property type="entry name" value="HTH-type_TetR-like_transc_reg"/>
</dbReference>